<gene>
    <name evidence="2" type="ORF">QTO34_012882</name>
</gene>
<dbReference type="AlphaFoldDB" id="A0AA40HAM3"/>
<evidence type="ECO:0000313" key="3">
    <source>
        <dbReference type="Proteomes" id="UP001177744"/>
    </source>
</evidence>
<accession>A0AA40HAM3</accession>
<comment type="caution">
    <text evidence="2">The sequence shown here is derived from an EMBL/GenBank/DDBJ whole genome shotgun (WGS) entry which is preliminary data.</text>
</comment>
<feature type="compositionally biased region" description="Basic and acidic residues" evidence="1">
    <location>
        <begin position="13"/>
        <end position="24"/>
    </location>
</feature>
<dbReference type="PANTHER" id="PTHR44826:SF5">
    <property type="entry name" value="DYNEIN HEAVY CHAIN"/>
    <property type="match status" value="1"/>
</dbReference>
<dbReference type="PANTHER" id="PTHR44826">
    <property type="entry name" value="SPORE COAT PROTEIN SP85"/>
    <property type="match status" value="1"/>
</dbReference>
<sequence length="112" mass="12748">MCKYNRAEPVGSDGDRTERQHQGLREQNINCENRAVERTTSIINFHFNTCLLYLPMHLHPSMHSSSIIHPCIHPCIHPSMHPSIHASIHASIHPCIHHASIHPSIHQASIIY</sequence>
<dbReference type="Proteomes" id="UP001177744">
    <property type="component" value="Unassembled WGS sequence"/>
</dbReference>
<reference evidence="2" key="1">
    <citation type="submission" date="2023-06" db="EMBL/GenBank/DDBJ databases">
        <title>Reference genome for the Northern bat (Eptesicus nilssonii), a most northern bat species.</title>
        <authorList>
            <person name="Laine V.N."/>
            <person name="Pulliainen A.T."/>
            <person name="Lilley T.M."/>
        </authorList>
    </citation>
    <scope>NUCLEOTIDE SEQUENCE</scope>
    <source>
        <strain evidence="2">BLF_Eptnil</strain>
        <tissue evidence="2">Kidney</tissue>
    </source>
</reference>
<proteinExistence type="predicted"/>
<feature type="region of interest" description="Disordered" evidence="1">
    <location>
        <begin position="1"/>
        <end position="25"/>
    </location>
</feature>
<evidence type="ECO:0000256" key="1">
    <source>
        <dbReference type="SAM" id="MobiDB-lite"/>
    </source>
</evidence>
<evidence type="ECO:0000313" key="2">
    <source>
        <dbReference type="EMBL" id="KAK1327593.1"/>
    </source>
</evidence>
<protein>
    <submittedName>
        <fullName evidence="2">Uncharacterized protein</fullName>
    </submittedName>
</protein>
<organism evidence="2 3">
    <name type="scientific">Cnephaeus nilssonii</name>
    <name type="common">Northern bat</name>
    <name type="synonym">Eptesicus nilssonii</name>
    <dbReference type="NCBI Taxonomy" id="3371016"/>
    <lineage>
        <taxon>Eukaryota</taxon>
        <taxon>Metazoa</taxon>
        <taxon>Chordata</taxon>
        <taxon>Craniata</taxon>
        <taxon>Vertebrata</taxon>
        <taxon>Euteleostomi</taxon>
        <taxon>Mammalia</taxon>
        <taxon>Eutheria</taxon>
        <taxon>Laurasiatheria</taxon>
        <taxon>Chiroptera</taxon>
        <taxon>Yangochiroptera</taxon>
        <taxon>Vespertilionidae</taxon>
        <taxon>Cnephaeus</taxon>
    </lineage>
</organism>
<keyword evidence="3" id="KW-1185">Reference proteome</keyword>
<dbReference type="EMBL" id="JAULJE010000027">
    <property type="protein sequence ID" value="KAK1327593.1"/>
    <property type="molecule type" value="Genomic_DNA"/>
</dbReference>
<dbReference type="InterPro" id="IPR051860">
    <property type="entry name" value="Plasmodium_CSP_Invasion"/>
</dbReference>
<name>A0AA40HAM3_CNENI</name>